<protein>
    <submittedName>
        <fullName evidence="3">Uncharacterized protein</fullName>
    </submittedName>
</protein>
<keyword evidence="2" id="KW-1133">Transmembrane helix</keyword>
<feature type="region of interest" description="Disordered" evidence="1">
    <location>
        <begin position="80"/>
        <end position="103"/>
    </location>
</feature>
<evidence type="ECO:0000256" key="2">
    <source>
        <dbReference type="SAM" id="Phobius"/>
    </source>
</evidence>
<comment type="caution">
    <text evidence="3">The sequence shown here is derived from an EMBL/GenBank/DDBJ whole genome shotgun (WGS) entry which is preliminary data.</text>
</comment>
<evidence type="ECO:0000256" key="1">
    <source>
        <dbReference type="SAM" id="MobiDB-lite"/>
    </source>
</evidence>
<reference evidence="3" key="1">
    <citation type="submission" date="2017-09" db="EMBL/GenBank/DDBJ databases">
        <title>Contemporary evolution of a Lepidopteran species, Heliothis virescens, in response to modern agricultural practices.</title>
        <authorList>
            <person name="Fritz M.L."/>
            <person name="Deyonke A.M."/>
            <person name="Papanicolaou A."/>
            <person name="Micinski S."/>
            <person name="Westbrook J."/>
            <person name="Gould F."/>
        </authorList>
    </citation>
    <scope>NUCLEOTIDE SEQUENCE [LARGE SCALE GENOMIC DNA]</scope>
    <source>
        <strain evidence="3">HvINT-</strain>
        <tissue evidence="3">Whole body</tissue>
    </source>
</reference>
<dbReference type="EMBL" id="NWSH01000429">
    <property type="protein sequence ID" value="PCG76470.1"/>
    <property type="molecule type" value="Genomic_DNA"/>
</dbReference>
<gene>
    <name evidence="3" type="ORF">B5V51_9407</name>
</gene>
<accession>A0A2A4JYH6</accession>
<feature type="region of interest" description="Disordered" evidence="1">
    <location>
        <begin position="233"/>
        <end position="256"/>
    </location>
</feature>
<name>A0A2A4JYH6_HELVI</name>
<sequence length="256" mass="28461">MATPQFEMRPMDPHLTYSAQPYTRFQEIRQRPRQILHTSDINQEQMPVVEHRSKQNMAVGEFVDAINKEAIRREEEFQRARTTAAAGRDDNSGYPTLPRPMGYPKPNYAPSATYHEPSNLTPVAPPATVEPKSSLPKLDFSSLLTPISTKVASKSSGLLSLILSLFSGSSSGLSGLKDGIIEGIIKPLLVAKGGIKALISKLSIPLISLLLINLEVLITVWWLWEEECPSKFPEPIPSYKKPNSSSPPPYNYNSYR</sequence>
<organism evidence="3">
    <name type="scientific">Heliothis virescens</name>
    <name type="common">Tobacco budworm moth</name>
    <dbReference type="NCBI Taxonomy" id="7102"/>
    <lineage>
        <taxon>Eukaryota</taxon>
        <taxon>Metazoa</taxon>
        <taxon>Ecdysozoa</taxon>
        <taxon>Arthropoda</taxon>
        <taxon>Hexapoda</taxon>
        <taxon>Insecta</taxon>
        <taxon>Pterygota</taxon>
        <taxon>Neoptera</taxon>
        <taxon>Endopterygota</taxon>
        <taxon>Lepidoptera</taxon>
        <taxon>Glossata</taxon>
        <taxon>Ditrysia</taxon>
        <taxon>Noctuoidea</taxon>
        <taxon>Noctuidae</taxon>
        <taxon>Heliothinae</taxon>
        <taxon>Heliothis</taxon>
    </lineage>
</organism>
<keyword evidence="2" id="KW-0472">Membrane</keyword>
<keyword evidence="2" id="KW-0812">Transmembrane</keyword>
<proteinExistence type="predicted"/>
<dbReference type="AlphaFoldDB" id="A0A2A4JYH6"/>
<evidence type="ECO:0000313" key="3">
    <source>
        <dbReference type="EMBL" id="PCG76470.1"/>
    </source>
</evidence>
<feature type="transmembrane region" description="Helical" evidence="2">
    <location>
        <begin position="202"/>
        <end position="224"/>
    </location>
</feature>